<protein>
    <submittedName>
        <fullName evidence="9">TonB-dependent receptor</fullName>
    </submittedName>
</protein>
<evidence type="ECO:0000259" key="8">
    <source>
        <dbReference type="Pfam" id="PF25183"/>
    </source>
</evidence>
<dbReference type="InterPro" id="IPR036942">
    <property type="entry name" value="Beta-barrel_TonB_sf"/>
</dbReference>
<keyword evidence="4" id="KW-0812">Transmembrane</keyword>
<dbReference type="AlphaFoldDB" id="A0A7S7NR20"/>
<dbReference type="Pfam" id="PF25183">
    <property type="entry name" value="OMP_b-brl_4"/>
    <property type="match status" value="1"/>
</dbReference>
<dbReference type="EMBL" id="CP063849">
    <property type="protein sequence ID" value="QOY88121.1"/>
    <property type="molecule type" value="Genomic_DNA"/>
</dbReference>
<keyword evidence="2" id="KW-0813">Transport</keyword>
<evidence type="ECO:0000256" key="3">
    <source>
        <dbReference type="ARBA" id="ARBA00022452"/>
    </source>
</evidence>
<comment type="subcellular location">
    <subcellularLocation>
        <location evidence="1">Cell outer membrane</location>
        <topology evidence="1">Multi-pass membrane protein</topology>
    </subcellularLocation>
</comment>
<evidence type="ECO:0000256" key="5">
    <source>
        <dbReference type="ARBA" id="ARBA00023136"/>
    </source>
</evidence>
<evidence type="ECO:0000256" key="6">
    <source>
        <dbReference type="ARBA" id="ARBA00023237"/>
    </source>
</evidence>
<feature type="chain" id="PRO_5032425107" evidence="7">
    <location>
        <begin position="19"/>
        <end position="1082"/>
    </location>
</feature>
<dbReference type="GO" id="GO:0044718">
    <property type="term" value="P:siderophore transmembrane transport"/>
    <property type="evidence" value="ECO:0007669"/>
    <property type="project" value="TreeGrafter"/>
</dbReference>
<dbReference type="Proteomes" id="UP000593892">
    <property type="component" value="Chromosome"/>
</dbReference>
<dbReference type="Gene3D" id="2.60.40.1120">
    <property type="entry name" value="Carboxypeptidase-like, regulatory domain"/>
    <property type="match status" value="1"/>
</dbReference>
<dbReference type="Gene3D" id="2.40.170.20">
    <property type="entry name" value="TonB-dependent receptor, beta-barrel domain"/>
    <property type="match status" value="1"/>
</dbReference>
<evidence type="ECO:0000313" key="9">
    <source>
        <dbReference type="EMBL" id="QOY88121.1"/>
    </source>
</evidence>
<evidence type="ECO:0000256" key="1">
    <source>
        <dbReference type="ARBA" id="ARBA00004571"/>
    </source>
</evidence>
<feature type="signal peptide" evidence="7">
    <location>
        <begin position="1"/>
        <end position="18"/>
    </location>
</feature>
<keyword evidence="5" id="KW-0472">Membrane</keyword>
<dbReference type="GO" id="GO:0009279">
    <property type="term" value="C:cell outer membrane"/>
    <property type="evidence" value="ECO:0007669"/>
    <property type="project" value="UniProtKB-SubCell"/>
</dbReference>
<dbReference type="InterPro" id="IPR057601">
    <property type="entry name" value="Oar-like_b-barrel"/>
</dbReference>
<evidence type="ECO:0000256" key="2">
    <source>
        <dbReference type="ARBA" id="ARBA00022448"/>
    </source>
</evidence>
<dbReference type="SUPFAM" id="SSF49464">
    <property type="entry name" value="Carboxypeptidase regulatory domain-like"/>
    <property type="match status" value="1"/>
</dbReference>
<dbReference type="RefSeq" id="WP_194449784.1">
    <property type="nucleotide sequence ID" value="NZ_CP063849.1"/>
</dbReference>
<evidence type="ECO:0000313" key="10">
    <source>
        <dbReference type="Proteomes" id="UP000593892"/>
    </source>
</evidence>
<dbReference type="GO" id="GO:0015344">
    <property type="term" value="F:siderophore uptake transmembrane transporter activity"/>
    <property type="evidence" value="ECO:0007669"/>
    <property type="project" value="TreeGrafter"/>
</dbReference>
<keyword evidence="6" id="KW-0998">Cell outer membrane</keyword>
<dbReference type="InterPro" id="IPR039426">
    <property type="entry name" value="TonB-dep_rcpt-like"/>
</dbReference>
<evidence type="ECO:0000256" key="7">
    <source>
        <dbReference type="SAM" id="SignalP"/>
    </source>
</evidence>
<reference evidence="9 10" key="1">
    <citation type="submission" date="2020-10" db="EMBL/GenBank/DDBJ databases">
        <title>Complete genome sequence of Paludibaculum fermentans P105T, a facultatively anaerobic acidobacterium capable of dissimilatory Fe(III) reduction.</title>
        <authorList>
            <person name="Dedysh S.N."/>
            <person name="Beletsky A.V."/>
            <person name="Kulichevskaya I.S."/>
            <person name="Mardanov A.V."/>
            <person name="Ravin N.V."/>
        </authorList>
    </citation>
    <scope>NUCLEOTIDE SEQUENCE [LARGE SCALE GENOMIC DNA]</scope>
    <source>
        <strain evidence="9 10">P105</strain>
    </source>
</reference>
<dbReference type="KEGG" id="pfer:IRI77_36200"/>
<evidence type="ECO:0000256" key="4">
    <source>
        <dbReference type="ARBA" id="ARBA00022692"/>
    </source>
</evidence>
<dbReference type="PANTHER" id="PTHR30069">
    <property type="entry name" value="TONB-DEPENDENT OUTER MEMBRANE RECEPTOR"/>
    <property type="match status" value="1"/>
</dbReference>
<gene>
    <name evidence="9" type="ORF">IRI77_36200</name>
</gene>
<accession>A0A7S7NR20</accession>
<feature type="domain" description="TonB-dependent transporter Oar-like beta-barrel" evidence="8">
    <location>
        <begin position="241"/>
        <end position="1075"/>
    </location>
</feature>
<proteinExistence type="predicted"/>
<keyword evidence="10" id="KW-1185">Reference proteome</keyword>
<dbReference type="SUPFAM" id="SSF56935">
    <property type="entry name" value="Porins"/>
    <property type="match status" value="1"/>
</dbReference>
<dbReference type="PANTHER" id="PTHR30069:SF46">
    <property type="entry name" value="OAR PROTEIN"/>
    <property type="match status" value="1"/>
</dbReference>
<keyword evidence="9" id="KW-0675">Receptor</keyword>
<keyword evidence="3" id="KW-1134">Transmembrane beta strand</keyword>
<organism evidence="9 10">
    <name type="scientific">Paludibaculum fermentans</name>
    <dbReference type="NCBI Taxonomy" id="1473598"/>
    <lineage>
        <taxon>Bacteria</taxon>
        <taxon>Pseudomonadati</taxon>
        <taxon>Acidobacteriota</taxon>
        <taxon>Terriglobia</taxon>
        <taxon>Bryobacterales</taxon>
        <taxon>Bryobacteraceae</taxon>
        <taxon>Paludibaculum</taxon>
    </lineage>
</organism>
<dbReference type="InterPro" id="IPR008969">
    <property type="entry name" value="CarboxyPept-like_regulatory"/>
</dbReference>
<name>A0A7S7NR20_PALFE</name>
<keyword evidence="7" id="KW-0732">Signal</keyword>
<sequence>MQKRLSFNAILLIGLSLAAGSAAYGQTGQITGRVADASGAVVAGASVKVKNAGTNVERTAVSNESGLYTVPLLGPGRYDVAAEKPGFKLATLGNVALAVDQRLEVNFTLEVGSVSEKIDVVEQSQQLNTVEASQGQVIDNKRIVEMPLNGRYYGDLALLSTGAVPSAPGSRFGGFSSGGQRVTQNNYLIDGIDNNSVELAGAGRRAEMVQPSIDAVQEFKVQTNAYSAEFGRAMGAIVNLTLKSGTNQVHGSAFEFLRNEKLDALNYFTPAGAAKPPFKRNQYGFSFGAPGVIPKLFNGRNRTFIFGDYEGTRVRETSTVVSTIPTLRMRTGDFGELTSKKLVDPTNGQVFANNVIPSSRLDPVASGLINLYPTPLSSNLASNYTFLSPRWQDVDKWDVRVDQNLGTKDTAFWRLSKQDVSVPDTPSLPAPAYGGGNLDYITEGYNTGAGWNHIFTPTLLLSVRAGWNFTLFKRDNPASTQGQLLNAKYGIKGGDNTIPGGFSQMSLTGYRALGIGGFNPVDRDSQNRQLSGDLTWIRGRHNFKFGAGFLRSQNNILNQRNAVGNYSFNSQYTGDGAADFLLGYSNSWSWNTPVNVQLRTYNLSLYAQDDWKITNRLTVNLGLRYEVSPPWVEKYNKMGIFDIDTVPGQAKLVYAANGSRYDRALVTTDKNNFMPRVGFAYKANDATVIRAGYGLYYTYMEPFGDNEFLIGNPPFAYGVSLAGSTTSPAVVLAGGPPSGSTDFTKATGLQFSSFERDPKLSSAHQWNFNIQRQLPKDWFAEVGYSGSRGLHLVRQYEGNFSLPGAGALNSKRIYKSLEIPGTGITTSPLAEVYSHRYDGNSNYHALLTKIEKRFSGGFTLLGSYTFSKAIGDTCGGSAQGNASGCGYQDPRYMSLEKAIDNQDVPHRFVTSTLYDLPFGRGRAFGKSVHPVVDAVVGGWSLGSIVTASSGLPYSVVVSGNPANTGSINIVNRPNVVGELFSTTRTVQQDFNTAALARNAAFTIGNAGRNILRQRSQFGWDFSAAKSWQLQEALRLQFRFEAFQFTNTPRFGTPGNTLGAANFGTITSAATPRNLQLGLKLAW</sequence>
<dbReference type="Pfam" id="PF13620">
    <property type="entry name" value="CarboxypepD_reg"/>
    <property type="match status" value="1"/>
</dbReference>